<dbReference type="Pfam" id="PF09643">
    <property type="entry name" value="YopX"/>
    <property type="match status" value="1"/>
</dbReference>
<dbReference type="Proteomes" id="UP000189883">
    <property type="component" value="Chromosome"/>
</dbReference>
<evidence type="ECO:0000313" key="3">
    <source>
        <dbReference type="Proteomes" id="UP000189883"/>
    </source>
</evidence>
<reference evidence="2 3" key="1">
    <citation type="submission" date="2015-06" db="EMBL/GenBank/DDBJ databases">
        <title>R. anatipestifer strain HXb2 is the most virulent strain so far, and the genome sequence would help us uncover the pathogenesis.</title>
        <authorList>
            <person name="Hu Q."/>
            <person name="Qi J."/>
            <person name="Bo H."/>
            <person name="Liu G."/>
            <person name="Tao M."/>
            <person name="Ding Y."/>
            <person name="Xue Y."/>
        </authorList>
    </citation>
    <scope>NUCLEOTIDE SEQUENCE [LARGE SCALE GENOMIC DNA]</scope>
    <source>
        <strain evidence="2 3">HXb2</strain>
    </source>
</reference>
<accession>A0A1S7DQG7</accession>
<dbReference type="RefSeq" id="WP_079206585.1">
    <property type="nucleotide sequence ID" value="NZ_CP011859.1"/>
</dbReference>
<dbReference type="InterPro" id="IPR019096">
    <property type="entry name" value="YopX_protein"/>
</dbReference>
<dbReference type="Gene3D" id="2.30.30.290">
    <property type="entry name" value="YopX-like domains"/>
    <property type="match status" value="1"/>
</dbReference>
<protein>
    <recommendedName>
        <fullName evidence="1">YopX protein domain-containing protein</fullName>
    </recommendedName>
</protein>
<organism evidence="2 3">
    <name type="scientific">Riemerella anatipestifer</name>
    <name type="common">Moraxella anatipestifer</name>
    <dbReference type="NCBI Taxonomy" id="34085"/>
    <lineage>
        <taxon>Bacteria</taxon>
        <taxon>Pseudomonadati</taxon>
        <taxon>Bacteroidota</taxon>
        <taxon>Flavobacteriia</taxon>
        <taxon>Flavobacteriales</taxon>
        <taxon>Weeksellaceae</taxon>
        <taxon>Riemerella</taxon>
    </lineage>
</organism>
<name>A0A1S7DQG7_RIEAN</name>
<evidence type="ECO:0000259" key="1">
    <source>
        <dbReference type="Pfam" id="PF09643"/>
    </source>
</evidence>
<dbReference type="EMBL" id="CP011859">
    <property type="protein sequence ID" value="AQY21355.1"/>
    <property type="molecule type" value="Genomic_DNA"/>
</dbReference>
<proteinExistence type="predicted"/>
<feature type="domain" description="YopX protein" evidence="1">
    <location>
        <begin position="6"/>
        <end position="142"/>
    </location>
</feature>
<sequence>MNREIKFRGQKIDTKEWVYGTVAYSEDKKRVYIVEFLEVNRDVDYCFHEVAPKTVGQHTGFKDKNEKSIYEGDILRDEVDNICIVTFIKEWGMFWTISVEEYRAYEAIGIDALDIELVYTFHLENGAFKITGNIYENPKILE</sequence>
<gene>
    <name evidence="2" type="ORF">AB406_0396</name>
</gene>
<evidence type="ECO:0000313" key="2">
    <source>
        <dbReference type="EMBL" id="AQY21355.1"/>
    </source>
</evidence>
<dbReference type="NCBIfam" id="TIGR01671">
    <property type="entry name" value="phage_TIGR01671"/>
    <property type="match status" value="1"/>
</dbReference>
<dbReference type="AlphaFoldDB" id="A0A1S7DQG7"/>
<dbReference type="InterPro" id="IPR023385">
    <property type="entry name" value="YopX-like_C"/>
</dbReference>
<dbReference type="SUPFAM" id="SSF159006">
    <property type="entry name" value="YopX-like"/>
    <property type="match status" value="1"/>
</dbReference>
<dbReference type="InterPro" id="IPR010024">
    <property type="entry name" value="CHP16711"/>
</dbReference>